<evidence type="ECO:0000313" key="3">
    <source>
        <dbReference type="EMBL" id="KAK7053799.1"/>
    </source>
</evidence>
<organism evidence="3 4">
    <name type="scientific">Favolaschia claudopus</name>
    <dbReference type="NCBI Taxonomy" id="2862362"/>
    <lineage>
        <taxon>Eukaryota</taxon>
        <taxon>Fungi</taxon>
        <taxon>Dikarya</taxon>
        <taxon>Basidiomycota</taxon>
        <taxon>Agaricomycotina</taxon>
        <taxon>Agaricomycetes</taxon>
        <taxon>Agaricomycetidae</taxon>
        <taxon>Agaricales</taxon>
        <taxon>Marasmiineae</taxon>
        <taxon>Mycenaceae</taxon>
        <taxon>Favolaschia</taxon>
    </lineage>
</organism>
<feature type="region of interest" description="Disordered" evidence="1">
    <location>
        <begin position="195"/>
        <end position="215"/>
    </location>
</feature>
<reference evidence="3 4" key="1">
    <citation type="journal article" date="2024" name="J Genomics">
        <title>Draft genome sequencing and assembly of Favolaschia claudopus CIRM-BRFM 2984 isolated from oak limbs.</title>
        <authorList>
            <person name="Navarro D."/>
            <person name="Drula E."/>
            <person name="Chaduli D."/>
            <person name="Cazenave R."/>
            <person name="Ahrendt S."/>
            <person name="Wang J."/>
            <person name="Lipzen A."/>
            <person name="Daum C."/>
            <person name="Barry K."/>
            <person name="Grigoriev I.V."/>
            <person name="Favel A."/>
            <person name="Rosso M.N."/>
            <person name="Martin F."/>
        </authorList>
    </citation>
    <scope>NUCLEOTIDE SEQUENCE [LARGE SCALE GENOMIC DNA]</scope>
    <source>
        <strain evidence="3 4">CIRM-BRFM 2984</strain>
    </source>
</reference>
<dbReference type="Proteomes" id="UP001362999">
    <property type="component" value="Unassembled WGS sequence"/>
</dbReference>
<name>A0AAW0DPV5_9AGAR</name>
<keyword evidence="2" id="KW-0812">Transmembrane</keyword>
<feature type="transmembrane region" description="Helical" evidence="2">
    <location>
        <begin position="27"/>
        <end position="48"/>
    </location>
</feature>
<proteinExistence type="predicted"/>
<dbReference type="AlphaFoldDB" id="A0AAW0DPV5"/>
<dbReference type="EMBL" id="JAWWNJ010000006">
    <property type="protein sequence ID" value="KAK7053799.1"/>
    <property type="molecule type" value="Genomic_DNA"/>
</dbReference>
<feature type="region of interest" description="Disordered" evidence="1">
    <location>
        <begin position="68"/>
        <end position="91"/>
    </location>
</feature>
<keyword evidence="2" id="KW-0472">Membrane</keyword>
<accession>A0AAW0DPV5</accession>
<gene>
    <name evidence="3" type="ORF">R3P38DRAFT_3254301</name>
</gene>
<keyword evidence="4" id="KW-1185">Reference proteome</keyword>
<sequence length="236" mass="26134">MALEETSSPPAQPNVVNLPPPNLRSPWAYLAVAFVIISMLGVIFYAAYSCHYSQKLRARTMPTLPRYAADSSKTKQTKKKAWRPSSSKSSFSQHQPILFDMLTTQESLSHISDADNETYTPPMPTFPTTAVSPPTKPSSDPTYDMHNIRFASPSNLTICANPKLAPVQGSAIPLSYASQDNVFVNLFTPATVSSRKEEPEKRSRMSAAFRKQGRTRSYSLGKENYKVLPGQVEVPM</sequence>
<evidence type="ECO:0000256" key="2">
    <source>
        <dbReference type="SAM" id="Phobius"/>
    </source>
</evidence>
<evidence type="ECO:0000313" key="4">
    <source>
        <dbReference type="Proteomes" id="UP001362999"/>
    </source>
</evidence>
<evidence type="ECO:0000256" key="1">
    <source>
        <dbReference type="SAM" id="MobiDB-lite"/>
    </source>
</evidence>
<comment type="caution">
    <text evidence="3">The sequence shown here is derived from an EMBL/GenBank/DDBJ whole genome shotgun (WGS) entry which is preliminary data.</text>
</comment>
<keyword evidence="2" id="KW-1133">Transmembrane helix</keyword>
<protein>
    <submittedName>
        <fullName evidence="3">Uncharacterized protein</fullName>
    </submittedName>
</protein>